<keyword evidence="3 7" id="KW-0227">DNA damage</keyword>
<feature type="domain" description="Non-structural maintenance of chromosome element 4 C-terminal" evidence="9">
    <location>
        <begin position="303"/>
        <end position="401"/>
    </location>
</feature>
<dbReference type="GO" id="GO:0030915">
    <property type="term" value="C:Smc5-Smc6 complex"/>
    <property type="evidence" value="ECO:0007669"/>
    <property type="project" value="UniProtKB-UniRule"/>
</dbReference>
<sequence>MVVSTKYDPLSKCIYSFTQEKAQKQKRANNQRDVHPPSSCLFPLSLSVSLSVSTLSHLQHTQHHPMPSLDTSNKENMDIAATPHKRKRPQLEPTDQAGTPEADHAHKERLKRQQRETRLGYRKMTAALDDKRDDILRADGTIVLTQSIQRANALYQSVTRPQEAKLDSAFLLEAADLAQTKARNIKRGVQEFSLDEFIIKVDSFITGGTRSLGDALQLTQLVSLGNVFAQYETRPPTMDLMLGPLMIERKERVFKAREQTKRTKASLVQPGALVHPDGASNEQQTVMTRLTMQVGRILMQQSPIDYFSLVLNPRSFAQSVENMFYLSFLIKEGKAGVYEDGGLQVVRYIADGDAQASMPSFATQGEEEGEDWPDKQQGILTLDMETWKEAVEILGLTESTIPHRDQPEDTAA</sequence>
<dbReference type="GO" id="GO:0005634">
    <property type="term" value="C:nucleus"/>
    <property type="evidence" value="ECO:0007669"/>
    <property type="project" value="UniProtKB-SubCell"/>
</dbReference>
<evidence type="ECO:0000256" key="1">
    <source>
        <dbReference type="ARBA" id="ARBA00004123"/>
    </source>
</evidence>
<dbReference type="InterPro" id="IPR027786">
    <property type="entry name" value="Nse4/EID"/>
</dbReference>
<dbReference type="RefSeq" id="XP_040722860.1">
    <property type="nucleotide sequence ID" value="XM_040869994.1"/>
</dbReference>
<gene>
    <name evidence="11" type="ORF">BCR37DRAFT_383018</name>
</gene>
<dbReference type="InterPro" id="IPR029225">
    <property type="entry name" value="Nse4_Nse3-bd"/>
</dbReference>
<evidence type="ECO:0000313" key="12">
    <source>
        <dbReference type="Proteomes" id="UP000193685"/>
    </source>
</evidence>
<dbReference type="AlphaFoldDB" id="A0A1Y2EZL9"/>
<proteinExistence type="inferred from homology"/>
<comment type="similarity">
    <text evidence="2 7">Belongs to the NSE4 family.</text>
</comment>
<dbReference type="EMBL" id="MCFI01000021">
    <property type="protein sequence ID" value="ORY77020.1"/>
    <property type="molecule type" value="Genomic_DNA"/>
</dbReference>
<evidence type="ECO:0000256" key="2">
    <source>
        <dbReference type="ARBA" id="ARBA00008997"/>
    </source>
</evidence>
<reference evidence="11 12" key="1">
    <citation type="submission" date="2016-07" db="EMBL/GenBank/DDBJ databases">
        <title>Pervasive Adenine N6-methylation of Active Genes in Fungi.</title>
        <authorList>
            <consortium name="DOE Joint Genome Institute"/>
            <person name="Mondo S.J."/>
            <person name="Dannebaum R.O."/>
            <person name="Kuo R.C."/>
            <person name="Labutti K."/>
            <person name="Haridas S."/>
            <person name="Kuo A."/>
            <person name="Salamov A."/>
            <person name="Ahrendt S.R."/>
            <person name="Lipzen A."/>
            <person name="Sullivan W."/>
            <person name="Andreopoulos W.B."/>
            <person name="Clum A."/>
            <person name="Lindquist E."/>
            <person name="Daum C."/>
            <person name="Ramamoorthy G.K."/>
            <person name="Gryganskyi A."/>
            <person name="Culley D."/>
            <person name="Magnuson J.K."/>
            <person name="James T.Y."/>
            <person name="O'Malley M.A."/>
            <person name="Stajich J.E."/>
            <person name="Spatafora J.W."/>
            <person name="Visel A."/>
            <person name="Grigoriev I.V."/>
        </authorList>
    </citation>
    <scope>NUCLEOTIDE SEQUENCE [LARGE SCALE GENOMIC DNA]</scope>
    <source>
        <strain evidence="11 12">12-1054</strain>
    </source>
</reference>
<feature type="region of interest" description="Disordered" evidence="8">
    <location>
        <begin position="82"/>
        <end position="118"/>
    </location>
</feature>
<keyword evidence="12" id="KW-1185">Reference proteome</keyword>
<name>A0A1Y2EZL9_PROLT</name>
<dbReference type="OrthoDB" id="361242at2759"/>
<feature type="domain" description="Nse4/EID protein Nse3/MAGE-binding" evidence="10">
    <location>
        <begin position="167"/>
        <end position="205"/>
    </location>
</feature>
<dbReference type="GeneID" id="63786593"/>
<evidence type="ECO:0000256" key="8">
    <source>
        <dbReference type="SAM" id="MobiDB-lite"/>
    </source>
</evidence>
<dbReference type="GO" id="GO:0006310">
    <property type="term" value="P:DNA recombination"/>
    <property type="evidence" value="ECO:0007669"/>
    <property type="project" value="UniProtKB-UniRule"/>
</dbReference>
<comment type="subcellular location">
    <subcellularLocation>
        <location evidence="1 7">Nucleus</location>
    </subcellularLocation>
</comment>
<evidence type="ECO:0000256" key="3">
    <source>
        <dbReference type="ARBA" id="ARBA00022763"/>
    </source>
</evidence>
<dbReference type="PANTHER" id="PTHR16140">
    <property type="entry name" value="NON-STRUCTURAL MAINTENANCE OF CHROMOSOMES ELEMENT 4"/>
    <property type="match status" value="1"/>
</dbReference>
<evidence type="ECO:0000256" key="5">
    <source>
        <dbReference type="ARBA" id="ARBA00023204"/>
    </source>
</evidence>
<dbReference type="Proteomes" id="UP000193685">
    <property type="component" value="Unassembled WGS sequence"/>
</dbReference>
<dbReference type="OMA" id="GLNWMED"/>
<dbReference type="GO" id="GO:0006281">
    <property type="term" value="P:DNA repair"/>
    <property type="evidence" value="ECO:0007669"/>
    <property type="project" value="UniProtKB-UniRule"/>
</dbReference>
<evidence type="ECO:0000313" key="11">
    <source>
        <dbReference type="EMBL" id="ORY77020.1"/>
    </source>
</evidence>
<keyword evidence="4 7" id="KW-0233">DNA recombination</keyword>
<accession>A0A1Y2EZL9</accession>
<evidence type="ECO:0000259" key="10">
    <source>
        <dbReference type="Pfam" id="PF15412"/>
    </source>
</evidence>
<organism evidence="11 12">
    <name type="scientific">Protomyces lactucae-debilis</name>
    <dbReference type="NCBI Taxonomy" id="2754530"/>
    <lineage>
        <taxon>Eukaryota</taxon>
        <taxon>Fungi</taxon>
        <taxon>Dikarya</taxon>
        <taxon>Ascomycota</taxon>
        <taxon>Taphrinomycotina</taxon>
        <taxon>Taphrinomycetes</taxon>
        <taxon>Taphrinales</taxon>
        <taxon>Protomycetaceae</taxon>
        <taxon>Protomyces</taxon>
    </lineage>
</organism>
<dbReference type="Pfam" id="PF08743">
    <property type="entry name" value="Nse4_C"/>
    <property type="match status" value="1"/>
</dbReference>
<comment type="function">
    <text evidence="7">Component of the SMC5-SMC6 complex, that promotes sister chromatid alignment after DNA damage and facilitates double-stranded DNA breaks (DSBs) repair via homologous recombination between sister chromatids.</text>
</comment>
<evidence type="ECO:0000256" key="6">
    <source>
        <dbReference type="ARBA" id="ARBA00023242"/>
    </source>
</evidence>
<evidence type="ECO:0000259" key="9">
    <source>
        <dbReference type="Pfam" id="PF08743"/>
    </source>
</evidence>
<dbReference type="InterPro" id="IPR014854">
    <property type="entry name" value="Nse4_C"/>
</dbReference>
<evidence type="ECO:0000256" key="7">
    <source>
        <dbReference type="RuleBase" id="RU365071"/>
    </source>
</evidence>
<protein>
    <recommendedName>
        <fullName evidence="7">Non-structural maintenance of chromosomes element 4</fullName>
    </recommendedName>
</protein>
<evidence type="ECO:0000256" key="4">
    <source>
        <dbReference type="ARBA" id="ARBA00023172"/>
    </source>
</evidence>
<dbReference type="STRING" id="56484.A0A1Y2EZL9"/>
<dbReference type="PANTHER" id="PTHR16140:SF0">
    <property type="entry name" value="NON-STRUCTURAL MAINTENANCE OF CHROMOSOMES ELEMENT 4"/>
    <property type="match status" value="1"/>
</dbReference>
<comment type="subunit">
    <text evidence="7">Component of the SMC5-SMC6 complex.</text>
</comment>
<keyword evidence="5 7" id="KW-0234">DNA repair</keyword>
<feature type="compositionally biased region" description="Basic and acidic residues" evidence="8">
    <location>
        <begin position="101"/>
        <end position="118"/>
    </location>
</feature>
<dbReference type="Pfam" id="PF15412">
    <property type="entry name" value="Nse4-Nse3_bdg"/>
    <property type="match status" value="1"/>
</dbReference>
<comment type="caution">
    <text evidence="11">The sequence shown here is derived from an EMBL/GenBank/DDBJ whole genome shotgun (WGS) entry which is preliminary data.</text>
</comment>
<keyword evidence="6 7" id="KW-0539">Nucleus</keyword>